<dbReference type="EMBL" id="GBXM01069318">
    <property type="protein sequence ID" value="JAH39259.1"/>
    <property type="molecule type" value="Transcribed_RNA"/>
</dbReference>
<organism evidence="1">
    <name type="scientific">Anguilla anguilla</name>
    <name type="common">European freshwater eel</name>
    <name type="synonym">Muraena anguilla</name>
    <dbReference type="NCBI Taxonomy" id="7936"/>
    <lineage>
        <taxon>Eukaryota</taxon>
        <taxon>Metazoa</taxon>
        <taxon>Chordata</taxon>
        <taxon>Craniata</taxon>
        <taxon>Vertebrata</taxon>
        <taxon>Euteleostomi</taxon>
        <taxon>Actinopterygii</taxon>
        <taxon>Neopterygii</taxon>
        <taxon>Teleostei</taxon>
        <taxon>Anguilliformes</taxon>
        <taxon>Anguillidae</taxon>
        <taxon>Anguilla</taxon>
    </lineage>
</organism>
<protein>
    <submittedName>
        <fullName evidence="1">Uncharacterized protein</fullName>
    </submittedName>
</protein>
<accession>A0A0E9SD31</accession>
<evidence type="ECO:0000313" key="1">
    <source>
        <dbReference type="EMBL" id="JAH39259.1"/>
    </source>
</evidence>
<dbReference type="AlphaFoldDB" id="A0A0E9SD31"/>
<proteinExistence type="predicted"/>
<reference evidence="1" key="2">
    <citation type="journal article" date="2015" name="Fish Shellfish Immunol.">
        <title>Early steps in the European eel (Anguilla anguilla)-Vibrio vulnificus interaction in the gills: Role of the RtxA13 toxin.</title>
        <authorList>
            <person name="Callol A."/>
            <person name="Pajuelo D."/>
            <person name="Ebbesson L."/>
            <person name="Teles M."/>
            <person name="MacKenzie S."/>
            <person name="Amaro C."/>
        </authorList>
    </citation>
    <scope>NUCLEOTIDE SEQUENCE</scope>
</reference>
<sequence>MLLWQLCSWLRHTMFKPSSFERILT</sequence>
<reference evidence="1" key="1">
    <citation type="submission" date="2014-11" db="EMBL/GenBank/DDBJ databases">
        <authorList>
            <person name="Amaro Gonzalez C."/>
        </authorList>
    </citation>
    <scope>NUCLEOTIDE SEQUENCE</scope>
</reference>
<name>A0A0E9SD31_ANGAN</name>